<dbReference type="Gene3D" id="3.90.190.10">
    <property type="entry name" value="Protein tyrosine phosphatase superfamily"/>
    <property type="match status" value="1"/>
</dbReference>
<evidence type="ECO:0000259" key="1">
    <source>
        <dbReference type="PROSITE" id="PS50056"/>
    </source>
</evidence>
<dbReference type="PROSITE" id="PS50056">
    <property type="entry name" value="TYR_PHOSPHATASE_2"/>
    <property type="match status" value="1"/>
</dbReference>
<dbReference type="RefSeq" id="WP_114830150.1">
    <property type="nucleotide sequence ID" value="NZ_QQTO01000007.1"/>
</dbReference>
<dbReference type="InterPro" id="IPR000387">
    <property type="entry name" value="Tyr_Pase_dom"/>
</dbReference>
<dbReference type="SUPFAM" id="SSF52799">
    <property type="entry name" value="(Phosphotyrosine protein) phosphatases II"/>
    <property type="match status" value="1"/>
</dbReference>
<gene>
    <name evidence="2" type="ORF">DWE98_14355</name>
</gene>
<dbReference type="InterPro" id="IPR016130">
    <property type="entry name" value="Tyr_Pase_AS"/>
</dbReference>
<feature type="domain" description="Tyrosine specific protein phosphatases" evidence="1">
    <location>
        <begin position="74"/>
        <end position="135"/>
    </location>
</feature>
<evidence type="ECO:0000313" key="3">
    <source>
        <dbReference type="Proteomes" id="UP000255207"/>
    </source>
</evidence>
<name>A0A370L5I9_9HYPH</name>
<dbReference type="AlphaFoldDB" id="A0A370L5I9"/>
<comment type="caution">
    <text evidence="2">The sequence shown here is derived from an EMBL/GenBank/DDBJ whole genome shotgun (WGS) entry which is preliminary data.</text>
</comment>
<dbReference type="PROSITE" id="PS00383">
    <property type="entry name" value="TYR_PHOSPHATASE_1"/>
    <property type="match status" value="1"/>
</dbReference>
<sequence length="192" mass="21724">MKRLAISTLTICGIDELALHSKARVTNVLSLLDPGWPELEVLGSYGAPHRLMLRFHDIIEPLPDRVAPEAEHVNRIIAFADELDASTPPNAERHLLVHCHMGLSRSTAAMLLLLARLDPAASEPELFARLRQIRPQAWPNSRMISLGDNLLGRRGRLVEALRDHYGHQVRAEPNYIRWMMQLKRGAELEMAR</sequence>
<dbReference type="Proteomes" id="UP000255207">
    <property type="component" value="Unassembled WGS sequence"/>
</dbReference>
<dbReference type="InterPro" id="IPR029021">
    <property type="entry name" value="Prot-tyrosine_phosphatase-like"/>
</dbReference>
<dbReference type="EMBL" id="QQTP01000007">
    <property type="protein sequence ID" value="RDJ24291.1"/>
    <property type="molecule type" value="Genomic_DNA"/>
</dbReference>
<keyword evidence="3" id="KW-1185">Reference proteome</keyword>
<reference evidence="3" key="1">
    <citation type="submission" date="2018-07" db="EMBL/GenBank/DDBJ databases">
        <authorList>
            <person name="Safronova V.I."/>
            <person name="Chirak E.R."/>
            <person name="Sazanova A.L."/>
        </authorList>
    </citation>
    <scope>NUCLEOTIDE SEQUENCE [LARGE SCALE GENOMIC DNA]</scope>
    <source>
        <strain evidence="3">RCAM04685</strain>
    </source>
</reference>
<dbReference type="OrthoDB" id="437665at2"/>
<organism evidence="2 3">
    <name type="scientific">Bosea caraganae</name>
    <dbReference type="NCBI Taxonomy" id="2763117"/>
    <lineage>
        <taxon>Bacteria</taxon>
        <taxon>Pseudomonadati</taxon>
        <taxon>Pseudomonadota</taxon>
        <taxon>Alphaproteobacteria</taxon>
        <taxon>Hyphomicrobiales</taxon>
        <taxon>Boseaceae</taxon>
        <taxon>Bosea</taxon>
    </lineage>
</organism>
<protein>
    <submittedName>
        <fullName evidence="2">Protein-tyrosine-phosphatase</fullName>
    </submittedName>
</protein>
<evidence type="ECO:0000313" key="2">
    <source>
        <dbReference type="EMBL" id="RDJ24291.1"/>
    </source>
</evidence>
<accession>A0A370L5I9</accession>
<proteinExistence type="predicted"/>